<gene>
    <name evidence="1" type="ORF">FA95DRAFT_246439</name>
</gene>
<keyword evidence="2" id="KW-1185">Reference proteome</keyword>
<comment type="caution">
    <text evidence="1">The sequence shown here is derived from an EMBL/GenBank/DDBJ whole genome shotgun (WGS) entry which is preliminary data.</text>
</comment>
<name>A0ACB8RL36_9AGAM</name>
<reference evidence="1" key="1">
    <citation type="submission" date="2021-02" db="EMBL/GenBank/DDBJ databases">
        <authorList>
            <consortium name="DOE Joint Genome Institute"/>
            <person name="Ahrendt S."/>
            <person name="Looney B.P."/>
            <person name="Miyauchi S."/>
            <person name="Morin E."/>
            <person name="Drula E."/>
            <person name="Courty P.E."/>
            <person name="Chicoki N."/>
            <person name="Fauchery L."/>
            <person name="Kohler A."/>
            <person name="Kuo A."/>
            <person name="Labutti K."/>
            <person name="Pangilinan J."/>
            <person name="Lipzen A."/>
            <person name="Riley R."/>
            <person name="Andreopoulos W."/>
            <person name="He G."/>
            <person name="Johnson J."/>
            <person name="Barry K.W."/>
            <person name="Grigoriev I.V."/>
            <person name="Nagy L."/>
            <person name="Hibbett D."/>
            <person name="Henrissat B."/>
            <person name="Matheny P.B."/>
            <person name="Labbe J."/>
            <person name="Martin F."/>
        </authorList>
    </citation>
    <scope>NUCLEOTIDE SEQUENCE</scope>
    <source>
        <strain evidence="1">FP105234-sp</strain>
    </source>
</reference>
<accession>A0ACB8RL36</accession>
<dbReference type="Proteomes" id="UP000814033">
    <property type="component" value="Unassembled WGS sequence"/>
</dbReference>
<protein>
    <submittedName>
        <fullName evidence="1">Uncharacterized protein</fullName>
    </submittedName>
</protein>
<evidence type="ECO:0000313" key="2">
    <source>
        <dbReference type="Proteomes" id="UP000814033"/>
    </source>
</evidence>
<organism evidence="1 2">
    <name type="scientific">Auriscalpium vulgare</name>
    <dbReference type="NCBI Taxonomy" id="40419"/>
    <lineage>
        <taxon>Eukaryota</taxon>
        <taxon>Fungi</taxon>
        <taxon>Dikarya</taxon>
        <taxon>Basidiomycota</taxon>
        <taxon>Agaricomycotina</taxon>
        <taxon>Agaricomycetes</taxon>
        <taxon>Russulales</taxon>
        <taxon>Auriscalpiaceae</taxon>
        <taxon>Auriscalpium</taxon>
    </lineage>
</organism>
<proteinExistence type="predicted"/>
<evidence type="ECO:0000313" key="1">
    <source>
        <dbReference type="EMBL" id="KAI0044622.1"/>
    </source>
</evidence>
<sequence>MVQDRTVRRLVQGPPSPSRILVAEWLRLHSRLRIVSWKPGIQLRRDQILGWAPAAVGTFCPAINLDFSAADGASATVSVSLIQTTICVILPFPGIACAELKEHRPCHLSMRSKMSALWQRERRSSSSREERMKRRFGHATLIGRYRCLPALDPEQFVNKRQ</sequence>
<reference evidence="1" key="2">
    <citation type="journal article" date="2022" name="New Phytol.">
        <title>Evolutionary transition to the ectomycorrhizal habit in the genomes of a hyperdiverse lineage of mushroom-forming fungi.</title>
        <authorList>
            <person name="Looney B."/>
            <person name="Miyauchi S."/>
            <person name="Morin E."/>
            <person name="Drula E."/>
            <person name="Courty P.E."/>
            <person name="Kohler A."/>
            <person name="Kuo A."/>
            <person name="LaButti K."/>
            <person name="Pangilinan J."/>
            <person name="Lipzen A."/>
            <person name="Riley R."/>
            <person name="Andreopoulos W."/>
            <person name="He G."/>
            <person name="Johnson J."/>
            <person name="Nolan M."/>
            <person name="Tritt A."/>
            <person name="Barry K.W."/>
            <person name="Grigoriev I.V."/>
            <person name="Nagy L.G."/>
            <person name="Hibbett D."/>
            <person name="Henrissat B."/>
            <person name="Matheny P.B."/>
            <person name="Labbe J."/>
            <person name="Martin F.M."/>
        </authorList>
    </citation>
    <scope>NUCLEOTIDE SEQUENCE</scope>
    <source>
        <strain evidence="1">FP105234-sp</strain>
    </source>
</reference>
<dbReference type="EMBL" id="MU275977">
    <property type="protein sequence ID" value="KAI0044622.1"/>
    <property type="molecule type" value="Genomic_DNA"/>
</dbReference>